<dbReference type="InterPro" id="IPR036410">
    <property type="entry name" value="HSP_DnaJ_Cys-rich_dom_sf"/>
</dbReference>
<dbReference type="Proteomes" id="UP000249203">
    <property type="component" value="Unassembled WGS sequence"/>
</dbReference>
<evidence type="ECO:0000313" key="1">
    <source>
        <dbReference type="EMBL" id="RAK01621.1"/>
    </source>
</evidence>
<dbReference type="SUPFAM" id="SSF57938">
    <property type="entry name" value="DnaJ/Hsp40 cysteine-rich domain"/>
    <property type="match status" value="1"/>
</dbReference>
<reference evidence="1 2" key="1">
    <citation type="submission" date="2018-06" db="EMBL/GenBank/DDBJ databases">
        <title>Genomic Encyclopedia of Type Strains, Phase III (KMG-III): the genomes of soil and plant-associated and newly described type strains.</title>
        <authorList>
            <person name="Whitman W."/>
        </authorList>
    </citation>
    <scope>NUCLEOTIDE SEQUENCE [LARGE SCALE GENOMIC DNA]</scope>
    <source>
        <strain evidence="1 2">CGMCC 1.15366</strain>
    </source>
</reference>
<evidence type="ECO:0000313" key="2">
    <source>
        <dbReference type="Proteomes" id="UP000249203"/>
    </source>
</evidence>
<dbReference type="Gene3D" id="1.10.274.110">
    <property type="match status" value="1"/>
</dbReference>
<organism evidence="1 2">
    <name type="scientific">Aliidiomarina maris</name>
    <dbReference type="NCBI Taxonomy" id="531312"/>
    <lineage>
        <taxon>Bacteria</taxon>
        <taxon>Pseudomonadati</taxon>
        <taxon>Pseudomonadota</taxon>
        <taxon>Gammaproteobacteria</taxon>
        <taxon>Alteromonadales</taxon>
        <taxon>Idiomarinaceae</taxon>
        <taxon>Aliidiomarina</taxon>
    </lineage>
</organism>
<sequence>MTMSIEQVFVKQCPKTTALNGGSVFRGATNPLKLADILVVLGYVQHTQPIGSMVLNAQIAGDTKDRKRLVATMTDFLHAQVIPRELAGALAEAAVHEVCDTSTCSKCKGTGVTNGKSNQPCSKCEGVGRETPSERSVVRYVNKHLTTMMMSRHAYRLRWYPHYMDAIDRLNVEANNAAHAIRRKLREDD</sequence>
<dbReference type="InterPro" id="IPR038500">
    <property type="entry name" value="Antitermination_sf"/>
</dbReference>
<proteinExistence type="predicted"/>
<dbReference type="AlphaFoldDB" id="A0A327X4F1"/>
<protein>
    <submittedName>
        <fullName evidence="1">Putative phage protein</fullName>
    </submittedName>
</protein>
<comment type="caution">
    <text evidence="1">The sequence shown here is derived from an EMBL/GenBank/DDBJ whole genome shotgun (WGS) entry which is preliminary data.</text>
</comment>
<accession>A0A327X4F1</accession>
<dbReference type="EMBL" id="QLMD01000001">
    <property type="protein sequence ID" value="RAK01621.1"/>
    <property type="molecule type" value="Genomic_DNA"/>
</dbReference>
<name>A0A327X4F1_9GAMM</name>
<gene>
    <name evidence="1" type="ORF">B0I24_101244</name>
</gene>